<dbReference type="CDD" id="cd06222">
    <property type="entry name" value="RNase_H_like"/>
    <property type="match status" value="1"/>
</dbReference>
<dbReference type="InterPro" id="IPR008974">
    <property type="entry name" value="TRAF-like"/>
</dbReference>
<reference evidence="3" key="1">
    <citation type="journal article" date="2019" name="Science">
        <title>Mutation of a bHLH transcription factor allowed almond domestication.</title>
        <authorList>
            <person name="Sanchez-Perez R."/>
            <person name="Pavan S."/>
            <person name="Mazzeo R."/>
            <person name="Moldovan C."/>
            <person name="Aiese Cigliano R."/>
            <person name="Del Cueto J."/>
            <person name="Ricciardi F."/>
            <person name="Lotti C."/>
            <person name="Ricciardi L."/>
            <person name="Dicenta F."/>
            <person name="Lopez-Marques R.L."/>
            <person name="Lindberg Moller B."/>
        </authorList>
    </citation>
    <scope>NUCLEOTIDE SEQUENCE</scope>
</reference>
<dbReference type="InterPro" id="IPR044730">
    <property type="entry name" value="RNase_H-like_dom_plant"/>
</dbReference>
<keyword evidence="3" id="KW-0645">Protease</keyword>
<dbReference type="SUPFAM" id="SSF53098">
    <property type="entry name" value="Ribonuclease H-like"/>
    <property type="match status" value="1"/>
</dbReference>
<dbReference type="Gene3D" id="2.60.210.10">
    <property type="entry name" value="Apoptosis, Tumor Necrosis Factor Receptor Associated Protein 2, Chain A"/>
    <property type="match status" value="1"/>
</dbReference>
<dbReference type="AlphaFoldDB" id="A0A4Y1RDK9"/>
<dbReference type="Pfam" id="PF13456">
    <property type="entry name" value="RVT_3"/>
    <property type="match status" value="1"/>
</dbReference>
<evidence type="ECO:0000256" key="1">
    <source>
        <dbReference type="ARBA" id="ARBA00023054"/>
    </source>
</evidence>
<dbReference type="GO" id="GO:0008233">
    <property type="term" value="F:peptidase activity"/>
    <property type="evidence" value="ECO:0007669"/>
    <property type="project" value="UniProtKB-KW"/>
</dbReference>
<keyword evidence="1" id="KW-0175">Coiled coil</keyword>
<dbReference type="GO" id="GO:0004523">
    <property type="term" value="F:RNA-DNA hybrid ribonuclease activity"/>
    <property type="evidence" value="ECO:0007669"/>
    <property type="project" value="InterPro"/>
</dbReference>
<dbReference type="PANTHER" id="PTHR46236">
    <property type="entry name" value="TRAF-LIKE SUPERFAMILY PROTEIN"/>
    <property type="match status" value="1"/>
</dbReference>
<feature type="domain" description="MATH" evidence="2">
    <location>
        <begin position="145"/>
        <end position="260"/>
    </location>
</feature>
<name>A0A4Y1RDK9_PRUDU</name>
<organism evidence="3">
    <name type="scientific">Prunus dulcis</name>
    <name type="common">Almond</name>
    <name type="synonym">Amygdalus dulcis</name>
    <dbReference type="NCBI Taxonomy" id="3755"/>
    <lineage>
        <taxon>Eukaryota</taxon>
        <taxon>Viridiplantae</taxon>
        <taxon>Streptophyta</taxon>
        <taxon>Embryophyta</taxon>
        <taxon>Tracheophyta</taxon>
        <taxon>Spermatophyta</taxon>
        <taxon>Magnoliopsida</taxon>
        <taxon>eudicotyledons</taxon>
        <taxon>Gunneridae</taxon>
        <taxon>Pentapetalae</taxon>
        <taxon>rosids</taxon>
        <taxon>fabids</taxon>
        <taxon>Rosales</taxon>
        <taxon>Rosaceae</taxon>
        <taxon>Amygdaloideae</taxon>
        <taxon>Amygdaleae</taxon>
        <taxon>Prunus</taxon>
    </lineage>
</organism>
<dbReference type="EMBL" id="AP019300">
    <property type="protein sequence ID" value="BBH02046.1"/>
    <property type="molecule type" value="Genomic_DNA"/>
</dbReference>
<evidence type="ECO:0000259" key="2">
    <source>
        <dbReference type="PROSITE" id="PS50144"/>
    </source>
</evidence>
<protein>
    <submittedName>
        <fullName evidence="3">Ubiquitin-specific protease 12</fullName>
    </submittedName>
</protein>
<sequence>MGRKKKYNKVKKEQVLLCWSFPHHGWYKLNVDGSYRSGSGCIAGGGVIRNQEENGYLGLLQIWGTGKVIEAELWALYRGLELAWKSGSAPLEVETDSTTVLKLMHNPVEDISRVAQPRFLPPSVIEYRKIKKLEEVDIHMENLASVIFTWKVDNFSKLDAVKYYSDVFVIGANPYVSKGEQCRLLVGSSTLPLGWARHARFSLTIVNQLQSSESLTKDTEHVFNKSDSNSGFTSLIPLSEFCDHSKGYVVNDTCIIEAKVAVHKSEIKILEEQKTRRSTTSRDLQI</sequence>
<dbReference type="PROSITE" id="PS50144">
    <property type="entry name" value="MATH"/>
    <property type="match status" value="1"/>
</dbReference>
<dbReference type="Pfam" id="PF22486">
    <property type="entry name" value="MATH_2"/>
    <property type="match status" value="1"/>
</dbReference>
<dbReference type="InterPro" id="IPR002083">
    <property type="entry name" value="MATH/TRAF_dom"/>
</dbReference>
<dbReference type="GO" id="GO:0003676">
    <property type="term" value="F:nucleic acid binding"/>
    <property type="evidence" value="ECO:0007669"/>
    <property type="project" value="InterPro"/>
</dbReference>
<evidence type="ECO:0000313" key="3">
    <source>
        <dbReference type="EMBL" id="BBH02046.1"/>
    </source>
</evidence>
<dbReference type="InterPro" id="IPR036397">
    <property type="entry name" value="RNaseH_sf"/>
</dbReference>
<dbReference type="InterPro" id="IPR002156">
    <property type="entry name" value="RNaseH_domain"/>
</dbReference>
<gene>
    <name evidence="3" type="ORF">Prudu_012497</name>
</gene>
<accession>A0A4Y1RDK9</accession>
<dbReference type="CDD" id="cd00121">
    <property type="entry name" value="MATH"/>
    <property type="match status" value="1"/>
</dbReference>
<dbReference type="SUPFAM" id="SSF49599">
    <property type="entry name" value="TRAF domain-like"/>
    <property type="match status" value="1"/>
</dbReference>
<dbReference type="GO" id="GO:0006508">
    <property type="term" value="P:proteolysis"/>
    <property type="evidence" value="ECO:0007669"/>
    <property type="project" value="UniProtKB-KW"/>
</dbReference>
<keyword evidence="3" id="KW-0378">Hydrolase</keyword>
<dbReference type="InterPro" id="IPR050804">
    <property type="entry name" value="MCC"/>
</dbReference>
<dbReference type="InterPro" id="IPR012337">
    <property type="entry name" value="RNaseH-like_sf"/>
</dbReference>
<dbReference type="PANTHER" id="PTHR46236:SF35">
    <property type="entry name" value="MATH DOMAIN-CONTAINING PROTEIN"/>
    <property type="match status" value="1"/>
</dbReference>
<dbReference type="Gene3D" id="3.30.420.10">
    <property type="entry name" value="Ribonuclease H-like superfamily/Ribonuclease H"/>
    <property type="match status" value="1"/>
</dbReference>
<proteinExistence type="predicted"/>